<dbReference type="NCBIfam" id="TIGR00372">
    <property type="entry name" value="cas4"/>
    <property type="match status" value="1"/>
</dbReference>
<dbReference type="EMBL" id="CAAHFG010000001">
    <property type="protein sequence ID" value="VGO14204.1"/>
    <property type="molecule type" value="Genomic_DNA"/>
</dbReference>
<keyword evidence="7 13" id="KW-0378">Hydrolase</keyword>
<comment type="function">
    <text evidence="13">CRISPR (clustered regularly interspaced short palindromic repeat) is an adaptive immune system that provides protection against mobile genetic elements (viruses, transposable elements and conjugative plasmids). CRISPR clusters contain sequences complementary to antecedent mobile elements and target invading nucleic acids. CRISPR clusters are transcribed and processed into CRISPR RNA (crRNA).</text>
</comment>
<keyword evidence="5 13" id="KW-0540">Nuclease</keyword>
<evidence type="ECO:0000256" key="11">
    <source>
        <dbReference type="ARBA" id="ARBA00023118"/>
    </source>
</evidence>
<dbReference type="RefSeq" id="WP_136080242.1">
    <property type="nucleotide sequence ID" value="NZ_CAAHFG010000001.1"/>
</dbReference>
<evidence type="ECO:0000256" key="2">
    <source>
        <dbReference type="ARBA" id="ARBA00009189"/>
    </source>
</evidence>
<comment type="cofactor">
    <cofactor evidence="13">
        <name>iron-sulfur cluster</name>
        <dbReference type="ChEBI" id="CHEBI:30408"/>
    </cofactor>
</comment>
<dbReference type="InterPro" id="IPR013343">
    <property type="entry name" value="CRISPR-assoc_prot_Cas4"/>
</dbReference>
<sequence>MFPDSDLLPLSALQHFIYCPRQCALIHLEQQWTENRFTAEGRAQHDRVDRPEHETRDGIRYEYAVLLRSLKLGLIGKADVVEFHGDGIPQHFRSRISDLKSTGNTFRVFPVEHKRGRPKPTHCDWVQLCAQALCLEEMLGIEIEEGAIFYGQPRRRQPVEFSPELRAETVATANALHALMASGKTPPAEFDQKKCAACSLLETCMPQKHRPVASYMADALSEISDLKFEIERSEL</sequence>
<keyword evidence="9 13" id="KW-0408">Iron</keyword>
<evidence type="ECO:0000256" key="10">
    <source>
        <dbReference type="ARBA" id="ARBA00023014"/>
    </source>
</evidence>
<evidence type="ECO:0000259" key="14">
    <source>
        <dbReference type="Pfam" id="PF01930"/>
    </source>
</evidence>
<evidence type="ECO:0000256" key="6">
    <source>
        <dbReference type="ARBA" id="ARBA00022723"/>
    </source>
</evidence>
<dbReference type="CDD" id="cd09637">
    <property type="entry name" value="Cas4_I-A_I-B_I-C_I-D_II-B"/>
    <property type="match status" value="1"/>
</dbReference>
<comment type="similarity">
    <text evidence="2 13">Belongs to the CRISPR-associated exonuclease Cas4 family.</text>
</comment>
<name>A0A6C2U3K6_PONDE</name>
<evidence type="ECO:0000256" key="12">
    <source>
        <dbReference type="ARBA" id="ARBA00023211"/>
    </source>
</evidence>
<dbReference type="GO" id="GO:0046872">
    <property type="term" value="F:metal ion binding"/>
    <property type="evidence" value="ECO:0007669"/>
    <property type="project" value="UniProtKB-KW"/>
</dbReference>
<dbReference type="InterPro" id="IPR011604">
    <property type="entry name" value="PDDEXK-like_dom_sf"/>
</dbReference>
<reference evidence="15 16" key="1">
    <citation type="submission" date="2019-04" db="EMBL/GenBank/DDBJ databases">
        <authorList>
            <person name="Van Vliet M D."/>
        </authorList>
    </citation>
    <scope>NUCLEOTIDE SEQUENCE [LARGE SCALE GENOMIC DNA]</scope>
    <source>
        <strain evidence="15 16">F1</strain>
    </source>
</reference>
<evidence type="ECO:0000256" key="1">
    <source>
        <dbReference type="ARBA" id="ARBA00001966"/>
    </source>
</evidence>
<dbReference type="PANTHER" id="PTHR36531">
    <property type="entry name" value="CRISPR-ASSOCIATED EXONUCLEASE CAS4"/>
    <property type="match status" value="1"/>
</dbReference>
<dbReference type="GO" id="GO:0051536">
    <property type="term" value="F:iron-sulfur cluster binding"/>
    <property type="evidence" value="ECO:0007669"/>
    <property type="project" value="UniProtKB-KW"/>
</dbReference>
<dbReference type="InterPro" id="IPR051827">
    <property type="entry name" value="Cas4_exonuclease"/>
</dbReference>
<dbReference type="EC" id="3.1.12.1" evidence="3 13"/>
<dbReference type="PANTHER" id="PTHR36531:SF6">
    <property type="entry name" value="DNA REPLICATION ATP-DEPENDENT HELICASE_NUCLEASE DNA2"/>
    <property type="match status" value="1"/>
</dbReference>
<keyword evidence="16" id="KW-1185">Reference proteome</keyword>
<dbReference type="Gene3D" id="3.90.320.10">
    <property type="match status" value="1"/>
</dbReference>
<dbReference type="GO" id="GO:0051607">
    <property type="term" value="P:defense response to virus"/>
    <property type="evidence" value="ECO:0007669"/>
    <property type="project" value="UniProtKB-KW"/>
</dbReference>
<keyword evidence="11 13" id="KW-0051">Antiviral defense</keyword>
<evidence type="ECO:0000313" key="15">
    <source>
        <dbReference type="EMBL" id="VGO14204.1"/>
    </source>
</evidence>
<comment type="cofactor">
    <cofactor evidence="1">
        <name>[4Fe-4S] cluster</name>
        <dbReference type="ChEBI" id="CHEBI:49883"/>
    </cofactor>
</comment>
<dbReference type="InterPro" id="IPR022765">
    <property type="entry name" value="Dna2/Cas4_DUF83"/>
</dbReference>
<evidence type="ECO:0000256" key="4">
    <source>
        <dbReference type="ARBA" id="ARBA00020049"/>
    </source>
</evidence>
<organism evidence="15 16">
    <name type="scientific">Pontiella desulfatans</name>
    <dbReference type="NCBI Taxonomy" id="2750659"/>
    <lineage>
        <taxon>Bacteria</taxon>
        <taxon>Pseudomonadati</taxon>
        <taxon>Kiritimatiellota</taxon>
        <taxon>Kiritimatiellia</taxon>
        <taxon>Kiritimatiellales</taxon>
        <taxon>Pontiellaceae</taxon>
        <taxon>Pontiella</taxon>
    </lineage>
</organism>
<dbReference type="AlphaFoldDB" id="A0A6C2U3K6"/>
<evidence type="ECO:0000313" key="16">
    <source>
        <dbReference type="Proteomes" id="UP000366872"/>
    </source>
</evidence>
<evidence type="ECO:0000256" key="9">
    <source>
        <dbReference type="ARBA" id="ARBA00023004"/>
    </source>
</evidence>
<keyword evidence="10 13" id="KW-0411">Iron-sulfur</keyword>
<dbReference type="Pfam" id="PF01930">
    <property type="entry name" value="Cas_Cas4"/>
    <property type="match status" value="1"/>
</dbReference>
<accession>A0A6C2U3K6</accession>
<evidence type="ECO:0000256" key="3">
    <source>
        <dbReference type="ARBA" id="ARBA00012768"/>
    </source>
</evidence>
<protein>
    <recommendedName>
        <fullName evidence="4 13">CRISPR-associated exonuclease Cas4</fullName>
        <ecNumber evidence="3 13">3.1.12.1</ecNumber>
    </recommendedName>
</protein>
<evidence type="ECO:0000256" key="13">
    <source>
        <dbReference type="RuleBase" id="RU365022"/>
    </source>
</evidence>
<comment type="cofactor">
    <cofactor evidence="13">
        <name>Mg(2+)</name>
        <dbReference type="ChEBI" id="CHEBI:18420"/>
    </cofactor>
    <cofactor evidence="13">
        <name>Mn(2+)</name>
        <dbReference type="ChEBI" id="CHEBI:29035"/>
    </cofactor>
    <text evidence="13">Mg(2+) or Mn(2+) required for ssDNA cleavage activity.</text>
</comment>
<proteinExistence type="inferred from homology"/>
<evidence type="ECO:0000256" key="7">
    <source>
        <dbReference type="ARBA" id="ARBA00022801"/>
    </source>
</evidence>
<dbReference type="GO" id="GO:0004527">
    <property type="term" value="F:exonuclease activity"/>
    <property type="evidence" value="ECO:0007669"/>
    <property type="project" value="UniProtKB-KW"/>
</dbReference>
<keyword evidence="12 13" id="KW-0464">Manganese</keyword>
<keyword evidence="8 13" id="KW-0269">Exonuclease</keyword>
<evidence type="ECO:0000256" key="8">
    <source>
        <dbReference type="ARBA" id="ARBA00022839"/>
    </source>
</evidence>
<keyword evidence="6 13" id="KW-0479">Metal-binding</keyword>
<dbReference type="Proteomes" id="UP000366872">
    <property type="component" value="Unassembled WGS sequence"/>
</dbReference>
<gene>
    <name evidence="15" type="ORF">PDESU_02763</name>
</gene>
<evidence type="ECO:0000256" key="5">
    <source>
        <dbReference type="ARBA" id="ARBA00022722"/>
    </source>
</evidence>
<feature type="domain" description="DUF83" evidence="14">
    <location>
        <begin position="11"/>
        <end position="205"/>
    </location>
</feature>